<accession>A0AA47MTK7</accession>
<name>A0AA47MTK7_MERPO</name>
<evidence type="ECO:0000259" key="2">
    <source>
        <dbReference type="Pfam" id="PF15055"/>
    </source>
</evidence>
<feature type="transmembrane region" description="Helical" evidence="1">
    <location>
        <begin position="19"/>
        <end position="36"/>
    </location>
</feature>
<evidence type="ECO:0000313" key="4">
    <source>
        <dbReference type="Proteomes" id="UP001174136"/>
    </source>
</evidence>
<protein>
    <submittedName>
        <fullName evidence="3">Distal membrane-arm assembly complex protein 1</fullName>
    </submittedName>
</protein>
<sequence length="80" mass="8207">MSTAPESVSGFRSCWSCRLLTGGGLMAAGFYVFRAARVTMRVGAPPTIGLAAQLTFAASLAAWGVVVIADPVGKATKKSD</sequence>
<feature type="domain" description="Distal membrane-arm assembly complex protein 1-like" evidence="2">
    <location>
        <begin position="13"/>
        <end position="59"/>
    </location>
</feature>
<reference evidence="3" key="1">
    <citation type="journal article" date="2023" name="Front. Mar. Sci.">
        <title>A new Merluccius polli reference genome to investigate the effects of global change in West African waters.</title>
        <authorList>
            <person name="Mateo J.L."/>
            <person name="Blanco-Fernandez C."/>
            <person name="Garcia-Vazquez E."/>
            <person name="Machado-Schiaffino G."/>
        </authorList>
    </citation>
    <scope>NUCLEOTIDE SEQUENCE</scope>
    <source>
        <strain evidence="3">C29</strain>
        <tissue evidence="3">Fin</tissue>
    </source>
</reference>
<organism evidence="3 4">
    <name type="scientific">Merluccius polli</name>
    <name type="common">Benguela hake</name>
    <name type="synonym">Merluccius cadenati</name>
    <dbReference type="NCBI Taxonomy" id="89951"/>
    <lineage>
        <taxon>Eukaryota</taxon>
        <taxon>Metazoa</taxon>
        <taxon>Chordata</taxon>
        <taxon>Craniata</taxon>
        <taxon>Vertebrata</taxon>
        <taxon>Euteleostomi</taxon>
        <taxon>Actinopterygii</taxon>
        <taxon>Neopterygii</taxon>
        <taxon>Teleostei</taxon>
        <taxon>Neoteleostei</taxon>
        <taxon>Acanthomorphata</taxon>
        <taxon>Zeiogadaria</taxon>
        <taxon>Gadariae</taxon>
        <taxon>Gadiformes</taxon>
        <taxon>Gadoidei</taxon>
        <taxon>Merlucciidae</taxon>
        <taxon>Merluccius</taxon>
    </lineage>
</organism>
<dbReference type="Pfam" id="PF15055">
    <property type="entry name" value="DMAC1_Dmo2"/>
    <property type="match status" value="1"/>
</dbReference>
<keyword evidence="1" id="KW-0812">Transmembrane</keyword>
<keyword evidence="1" id="KW-0472">Membrane</keyword>
<evidence type="ECO:0000256" key="1">
    <source>
        <dbReference type="SAM" id="Phobius"/>
    </source>
</evidence>
<dbReference type="PANTHER" id="PTHR36469:SF1">
    <property type="entry name" value="DISTAL MEMBRANE-ARM ASSEMBLY COMPLEX PROTEIN 1"/>
    <property type="match status" value="1"/>
</dbReference>
<dbReference type="Proteomes" id="UP001174136">
    <property type="component" value="Unassembled WGS sequence"/>
</dbReference>
<dbReference type="EMBL" id="JAOPHQ010002642">
    <property type="protein sequence ID" value="KAK0146029.1"/>
    <property type="molecule type" value="Genomic_DNA"/>
</dbReference>
<dbReference type="PANTHER" id="PTHR36469">
    <property type="entry name" value="DISTAL MEMBRANE-ARM ASSEMBLY COMPLEX PROTEIN 1"/>
    <property type="match status" value="1"/>
</dbReference>
<dbReference type="InterPro" id="IPR053117">
    <property type="entry name" value="DMAC_Protein"/>
</dbReference>
<dbReference type="InterPro" id="IPR028036">
    <property type="entry name" value="DMAC1-like_dom"/>
</dbReference>
<keyword evidence="1" id="KW-1133">Transmembrane helix</keyword>
<comment type="caution">
    <text evidence="3">The sequence shown here is derived from an EMBL/GenBank/DDBJ whole genome shotgun (WGS) entry which is preliminary data.</text>
</comment>
<proteinExistence type="predicted"/>
<dbReference type="AlphaFoldDB" id="A0AA47MTK7"/>
<gene>
    <name evidence="3" type="primary">DMAC1</name>
    <name evidence="3" type="ORF">N1851_014706</name>
</gene>
<keyword evidence="4" id="KW-1185">Reference proteome</keyword>
<feature type="transmembrane region" description="Helical" evidence="1">
    <location>
        <begin position="48"/>
        <end position="69"/>
    </location>
</feature>
<evidence type="ECO:0000313" key="3">
    <source>
        <dbReference type="EMBL" id="KAK0146029.1"/>
    </source>
</evidence>